<dbReference type="SUPFAM" id="SSF48452">
    <property type="entry name" value="TPR-like"/>
    <property type="match status" value="1"/>
</dbReference>
<dbReference type="RefSeq" id="WP_129832001.1">
    <property type="nucleotide sequence ID" value="NZ_CP035704.1"/>
</dbReference>
<evidence type="ECO:0000313" key="3">
    <source>
        <dbReference type="Proteomes" id="UP000291562"/>
    </source>
</evidence>
<dbReference type="Gene3D" id="1.25.40.10">
    <property type="entry name" value="Tetratricopeptide repeat domain"/>
    <property type="match status" value="2"/>
</dbReference>
<evidence type="ECO:0008006" key="4">
    <source>
        <dbReference type="Google" id="ProtNLM"/>
    </source>
</evidence>
<keyword evidence="1" id="KW-0732">Signal</keyword>
<organism evidence="2 3">
    <name type="scientific">Pseudolysobacter antarcticus</name>
    <dbReference type="NCBI Taxonomy" id="2511995"/>
    <lineage>
        <taxon>Bacteria</taxon>
        <taxon>Pseudomonadati</taxon>
        <taxon>Pseudomonadota</taxon>
        <taxon>Gammaproteobacteria</taxon>
        <taxon>Lysobacterales</taxon>
        <taxon>Rhodanobacteraceae</taxon>
        <taxon>Pseudolysobacter</taxon>
    </lineage>
</organism>
<proteinExistence type="predicted"/>
<dbReference type="Proteomes" id="UP000291562">
    <property type="component" value="Chromosome"/>
</dbReference>
<sequence length="508" mass="55273">MKPLVGLFVIGALICATSALSQETHSHPPPEKLGHVTFATSCAPRVEHDFERAVALLHSFAYVAAEKAFQDVAIADPRCAIAHWGVAMSYFHQLWSPPSPVELSKGKSEIDRALRLNVRPGRERQLIEAAAAYYDDFEHRSHRVRAKAYEEAMNTVAQSNPTDTEVQVFYALSLIATAPLDDRSHANQKRAVAILEPIFRDYPDHPGVAHYLIHAYDSAELAPRGLAAARAYSKIAPSAPHALHMPSHTFTRLGLWDDSITSNIAARTAAHSQRDLGEELHAMDYLVYAYLQRGRQADAQQVIASLAKMDGLVGSDFKVGYAATAMPARLAMERDNWNAAIALQPLPESSPQVAGVVFWARAVANARAGHPRVAEADIKGLETGQQQLLAEGDTYWATQLDVMGKEARAWQAAANADANEAIRLMRAAADVEDKVEKRPVTPGPIIPAREQLADLLLSLKRPQEALKEYRAALVAAPGRRRALVGAAQAANLLGDAKVASQMRAALSN</sequence>
<dbReference type="OrthoDB" id="9778494at2"/>
<dbReference type="EMBL" id="CP035704">
    <property type="protein sequence ID" value="QBB69741.1"/>
    <property type="molecule type" value="Genomic_DNA"/>
</dbReference>
<dbReference type="PANTHER" id="PTHR45588:SF1">
    <property type="entry name" value="WW DOMAIN-CONTAINING PROTEIN"/>
    <property type="match status" value="1"/>
</dbReference>
<feature type="signal peptide" evidence="1">
    <location>
        <begin position="1"/>
        <end position="21"/>
    </location>
</feature>
<reference evidence="2 3" key="1">
    <citation type="submission" date="2019-01" db="EMBL/GenBank/DDBJ databases">
        <title>Pseudolysobacter antarctica gen. nov., sp. nov., isolated from Fildes Peninsula, Antarctica.</title>
        <authorList>
            <person name="Wei Z."/>
            <person name="Peng F."/>
        </authorList>
    </citation>
    <scope>NUCLEOTIDE SEQUENCE [LARGE SCALE GENOMIC DNA]</scope>
    <source>
        <strain evidence="2 3">AQ6-296</strain>
    </source>
</reference>
<evidence type="ECO:0000313" key="2">
    <source>
        <dbReference type="EMBL" id="QBB69741.1"/>
    </source>
</evidence>
<protein>
    <recommendedName>
        <fullName evidence="4">Tetratricopeptide repeat protein</fullName>
    </recommendedName>
</protein>
<feature type="chain" id="PRO_5019344862" description="Tetratricopeptide repeat protein" evidence="1">
    <location>
        <begin position="22"/>
        <end position="508"/>
    </location>
</feature>
<dbReference type="PANTHER" id="PTHR45588">
    <property type="entry name" value="TPR DOMAIN-CONTAINING PROTEIN"/>
    <property type="match status" value="1"/>
</dbReference>
<dbReference type="InterPro" id="IPR011990">
    <property type="entry name" value="TPR-like_helical_dom_sf"/>
</dbReference>
<evidence type="ECO:0000256" key="1">
    <source>
        <dbReference type="SAM" id="SignalP"/>
    </source>
</evidence>
<dbReference type="AlphaFoldDB" id="A0A411HGZ5"/>
<accession>A0A411HGZ5</accession>
<gene>
    <name evidence="2" type="ORF">ELE36_04770</name>
</gene>
<dbReference type="KEGG" id="xbc:ELE36_04770"/>
<keyword evidence="3" id="KW-1185">Reference proteome</keyword>
<name>A0A411HGZ5_9GAMM</name>